<comment type="caution">
    <text evidence="2">The sequence shown here is derived from an EMBL/GenBank/DDBJ whole genome shotgun (WGS) entry which is preliminary data.</text>
</comment>
<keyword evidence="1" id="KW-1133">Transmembrane helix</keyword>
<dbReference type="EMBL" id="FXWJ01000001">
    <property type="protein sequence ID" value="SMQ58201.1"/>
    <property type="molecule type" value="Genomic_DNA"/>
</dbReference>
<feature type="transmembrane region" description="Helical" evidence="1">
    <location>
        <begin position="155"/>
        <end position="175"/>
    </location>
</feature>
<evidence type="ECO:0000313" key="2">
    <source>
        <dbReference type="EMBL" id="SMQ58201.1"/>
    </source>
</evidence>
<keyword evidence="3" id="KW-1185">Reference proteome</keyword>
<dbReference type="Proteomes" id="UP000194464">
    <property type="component" value="Unassembled WGS sequence"/>
</dbReference>
<feature type="transmembrane region" description="Helical" evidence="1">
    <location>
        <begin position="129"/>
        <end position="149"/>
    </location>
</feature>
<gene>
    <name evidence="2" type="ORF">SAMN06295909_0121</name>
</gene>
<keyword evidence="1" id="KW-0472">Membrane</keyword>
<reference evidence="2 3" key="1">
    <citation type="submission" date="2017-04" db="EMBL/GenBank/DDBJ databases">
        <authorList>
            <person name="Varghese N."/>
            <person name="Submissions S."/>
        </authorList>
    </citation>
    <scope>NUCLEOTIDE SEQUENCE [LARGE SCALE GENOMIC DNA]</scope>
    <source>
        <strain evidence="2 3">VKM Ac-1784</strain>
    </source>
</reference>
<accession>A0ABY1RBD5</accession>
<feature type="transmembrane region" description="Helical" evidence="1">
    <location>
        <begin position="196"/>
        <end position="220"/>
    </location>
</feature>
<sequence>MAVRRSAPSSIWTFFDLAPRIRLYRDDVDALLKLIRDKGATAALVSGNNVEMDAGQDISSLSGKELRDLAIKTRNPEFSIDLQPTRARVTSTDGSAVTQAFGTAVIGFLGQHKATGWERVWLEISRSRSIVLAGTAVLASFVVPTTWFFGLNPFLLLWIFAPSIGSGMLAALTPGTGTWVTRRNRADVYQRREDRGWSIVGFIGTTIFGGILGAGITYLLTQ</sequence>
<organism evidence="2 3">
    <name type="scientific">Plantibacter elymi</name>
    <name type="common">nom. nud.</name>
    <dbReference type="NCBI Taxonomy" id="199708"/>
    <lineage>
        <taxon>Bacteria</taxon>
        <taxon>Bacillati</taxon>
        <taxon>Actinomycetota</taxon>
        <taxon>Actinomycetes</taxon>
        <taxon>Micrococcales</taxon>
        <taxon>Microbacteriaceae</taxon>
        <taxon>Plantibacter</taxon>
    </lineage>
</organism>
<proteinExistence type="predicted"/>
<protein>
    <submittedName>
        <fullName evidence="2">Uncharacterized protein</fullName>
    </submittedName>
</protein>
<evidence type="ECO:0000313" key="3">
    <source>
        <dbReference type="Proteomes" id="UP000194464"/>
    </source>
</evidence>
<dbReference type="RefSeq" id="WP_133059900.1">
    <property type="nucleotide sequence ID" value="NZ_FXWJ01000001.1"/>
</dbReference>
<keyword evidence="1" id="KW-0812">Transmembrane</keyword>
<evidence type="ECO:0000256" key="1">
    <source>
        <dbReference type="SAM" id="Phobius"/>
    </source>
</evidence>
<name>A0ABY1RBD5_9MICO</name>